<accession>A0AAV9WQH7</accession>
<evidence type="ECO:0000256" key="1">
    <source>
        <dbReference type="SAM" id="MobiDB-lite"/>
    </source>
</evidence>
<name>A0AAV9WQH7_9PEZI</name>
<feature type="region of interest" description="Disordered" evidence="1">
    <location>
        <begin position="18"/>
        <end position="89"/>
    </location>
</feature>
<feature type="compositionally biased region" description="Low complexity" evidence="1">
    <location>
        <begin position="62"/>
        <end position="89"/>
    </location>
</feature>
<dbReference type="EMBL" id="JAVHJL010000001">
    <property type="protein sequence ID" value="KAK6512147.1"/>
    <property type="molecule type" value="Genomic_DNA"/>
</dbReference>
<reference evidence="2 3" key="1">
    <citation type="submission" date="2023-08" db="EMBL/GenBank/DDBJ databases">
        <authorList>
            <person name="Palmer J.M."/>
        </authorList>
    </citation>
    <scope>NUCLEOTIDE SEQUENCE [LARGE SCALE GENOMIC DNA]</scope>
    <source>
        <strain evidence="2 3">TWF481</strain>
    </source>
</reference>
<keyword evidence="3" id="KW-1185">Reference proteome</keyword>
<comment type="caution">
    <text evidence="2">The sequence shown here is derived from an EMBL/GenBank/DDBJ whole genome shotgun (WGS) entry which is preliminary data.</text>
</comment>
<feature type="compositionally biased region" description="Polar residues" evidence="1">
    <location>
        <begin position="38"/>
        <end position="52"/>
    </location>
</feature>
<gene>
    <name evidence="2" type="ORF">TWF481_001039</name>
</gene>
<dbReference type="AlphaFoldDB" id="A0AAV9WQH7"/>
<sequence length="197" mass="20306">MPLLEPSEVVALGLSPKDIPAHKAHSPRKSLYGAGQVGSKSHATAGRVTTHTPHSRRRNLISTSLPTRGSSGRSTSGSSLSGSASPTVSSGFRSGFEVCIPIPSTSKLAVLQQYEKFPEADMATDGVSFALAVGDVPEEARGESIAEAQSELPAAENLDEANGSSGAGNADVDMNDKQSIVAELEVPIVPIVSDISL</sequence>
<proteinExistence type="predicted"/>
<protein>
    <submittedName>
        <fullName evidence="2">Uncharacterized protein</fullName>
    </submittedName>
</protein>
<organism evidence="2 3">
    <name type="scientific">Arthrobotrys musiformis</name>
    <dbReference type="NCBI Taxonomy" id="47236"/>
    <lineage>
        <taxon>Eukaryota</taxon>
        <taxon>Fungi</taxon>
        <taxon>Dikarya</taxon>
        <taxon>Ascomycota</taxon>
        <taxon>Pezizomycotina</taxon>
        <taxon>Orbiliomycetes</taxon>
        <taxon>Orbiliales</taxon>
        <taxon>Orbiliaceae</taxon>
        <taxon>Arthrobotrys</taxon>
    </lineage>
</organism>
<evidence type="ECO:0000313" key="2">
    <source>
        <dbReference type="EMBL" id="KAK6512147.1"/>
    </source>
</evidence>
<evidence type="ECO:0000313" key="3">
    <source>
        <dbReference type="Proteomes" id="UP001370758"/>
    </source>
</evidence>
<dbReference type="Proteomes" id="UP001370758">
    <property type="component" value="Unassembled WGS sequence"/>
</dbReference>